<dbReference type="PANTHER" id="PTHR46401">
    <property type="entry name" value="GLYCOSYLTRANSFERASE WBBK-RELATED"/>
    <property type="match status" value="1"/>
</dbReference>
<dbReference type="Pfam" id="PF13439">
    <property type="entry name" value="Glyco_transf_4"/>
    <property type="match status" value="1"/>
</dbReference>
<dbReference type="InterPro" id="IPR001296">
    <property type="entry name" value="Glyco_trans_1"/>
</dbReference>
<feature type="domain" description="Glycosyl transferase family 1" evidence="2">
    <location>
        <begin position="665"/>
        <end position="806"/>
    </location>
</feature>
<dbReference type="SUPFAM" id="SSF53756">
    <property type="entry name" value="UDP-Glycosyltransferase/glycogen phosphorylase"/>
    <property type="match status" value="3"/>
</dbReference>
<keyword evidence="1 4" id="KW-0808">Transferase</keyword>
<dbReference type="EMBL" id="CAADGD010000045">
    <property type="protein sequence ID" value="VFK70970.1"/>
    <property type="molecule type" value="Genomic_DNA"/>
</dbReference>
<dbReference type="PANTHER" id="PTHR46401:SF2">
    <property type="entry name" value="GLYCOSYLTRANSFERASE WBBK-RELATED"/>
    <property type="match status" value="1"/>
</dbReference>
<gene>
    <name evidence="4" type="ORF">BECKUNK1418G_GA0071005_10815</name>
    <name evidence="5" type="ORF">BECKUNK1418H_GA0071006_104519</name>
</gene>
<sequence>MRIVIDMQGTQTESRFRGIGRYTLSFAKAVVRNRGEHQIILALSGSFPDTIEPIRAAFDDLLLQDNIRVWHAPGPVQEQQPGNDTHREVAELVREAFLASLRPDVVHISSLFEGYVDDGVTSIGCFDRKTPVSISFYDLIPLVNPEQYFKLDPRYARYYRRKVQYLKQAAQLLAISESARREGLAYLEMPEERVLNISSAIDPHFHSIDIDADAAAQLRRKYGISSPFVLYFGTADERKNLTRLIQAYAALSVSLRAKHQLVLVGKMSEQMVAELKHWAKNTHGIEPNELCFTGYVSDEELIRLCNSCQLFVFPSLHEGFGLPALEAMACGAPVIGSNTSSLPEVIGLEEALFDPLDVAAITTKMASALQDEVFRTRLKEHGLRQAKKFSWDNTAKRAIAAWEGLPPQEVGGHYLETSLAGQRLIQVIAQRTSSPQSSELCPLSACLAQNQQAGIERQLFLDVSELCQCDAASGVQRVVRSYLKWLLQSPPVGFRVEPVYAIRDEGYRYARRFTRHFLARNVQNVVDDPMEWQRGDIFFGLDMQHHVQLAHAAFYRQLRLDGITVKFLVYDLLPIQLSDLFKDANAKKLHEQWLSMIAAGDGAICISKATADAFKGWITENPVPRIPPFQIDWVHIGGDIDGSQPSQGLPTDAEGVLTALHNCPSFLCVATLEPRKRQQQIVDACELLWGEGLEFNLVLVGQQGWKIDGFAGGIRNHLENGKRLFWLEDISDEYLAKVYGASTCLIAASLDEGFGLPLIEAARYGLPIIARDIPVFREVAGDCAFYFTGETPRDLAAALKTWLGLHRKERHPKSTQLRWSTWRESAEKLKVALTQENYPRRQLLVDISELAQRDAKSGIQRVVRSILKEWLHHPPAGYRIEPIYATVDQPYRYARRFTARFLGIQTDTPSDEIIDYAPGDIFFGLDLQPRVQTARRAFYQDLRRCGVAVKFSVYDLLSIRMPHCFPVGTAENFTQWLQVVAESDGAVCISKTTADDLAAWVRTNKPSRQRPFDIDWSHIGADFDSSAPTKGLPVDVDTVLERFRDHPSFLMVGTLEPRKGHAQVLEVFGHLWKAGFDINLVIVGKQGWMVENLVKSLCAHTECNKRLFWLEAISDEYLDKVYAASTCLIAASYGEGFGLPLIEAAQHKLPIIARDISVFREVGGEHAYYFSAQTSDHLAEAIRAWLALFKEDRHPKSAEMPWRTWKKSARRLMDLLIGDHIDTGEKHAKTL</sequence>
<evidence type="ECO:0000256" key="1">
    <source>
        <dbReference type="ARBA" id="ARBA00022679"/>
    </source>
</evidence>
<evidence type="ECO:0000313" key="5">
    <source>
        <dbReference type="EMBL" id="VFK70970.1"/>
    </source>
</evidence>
<name>A0A451AJG7_9GAMM</name>
<accession>A0A451AJG7</accession>
<dbReference type="InterPro" id="IPR028098">
    <property type="entry name" value="Glyco_trans_4-like_N"/>
</dbReference>
<feature type="domain" description="Glycosyltransferase subfamily 4-like N-terminal" evidence="3">
    <location>
        <begin position="17"/>
        <end position="203"/>
    </location>
</feature>
<proteinExistence type="predicted"/>
<evidence type="ECO:0000313" key="4">
    <source>
        <dbReference type="EMBL" id="VFK66165.1"/>
    </source>
</evidence>
<dbReference type="Gene3D" id="3.40.50.2000">
    <property type="entry name" value="Glycogen Phosphorylase B"/>
    <property type="match status" value="4"/>
</dbReference>
<dbReference type="AlphaFoldDB" id="A0A451AJG7"/>
<dbReference type="GO" id="GO:0016757">
    <property type="term" value="F:glycosyltransferase activity"/>
    <property type="evidence" value="ECO:0007669"/>
    <property type="project" value="InterPro"/>
</dbReference>
<organism evidence="4">
    <name type="scientific">Candidatus Kentrum sp. UNK</name>
    <dbReference type="NCBI Taxonomy" id="2126344"/>
    <lineage>
        <taxon>Bacteria</taxon>
        <taxon>Pseudomonadati</taxon>
        <taxon>Pseudomonadota</taxon>
        <taxon>Gammaproteobacteria</taxon>
        <taxon>Candidatus Kentrum</taxon>
    </lineage>
</organism>
<dbReference type="CDD" id="cd03809">
    <property type="entry name" value="GT4_MtfB-like"/>
    <property type="match status" value="3"/>
</dbReference>
<evidence type="ECO:0000259" key="2">
    <source>
        <dbReference type="Pfam" id="PF00534"/>
    </source>
</evidence>
<reference evidence="4" key="1">
    <citation type="submission" date="2019-02" db="EMBL/GenBank/DDBJ databases">
        <authorList>
            <person name="Gruber-Vodicka R. H."/>
            <person name="Seah K. B. B."/>
        </authorList>
    </citation>
    <scope>NUCLEOTIDE SEQUENCE</scope>
    <source>
        <strain evidence="5">BECK_BY19</strain>
        <strain evidence="4">BECK_BY8</strain>
    </source>
</reference>
<feature type="domain" description="Glycosyl transferase family 1" evidence="2">
    <location>
        <begin position="1044"/>
        <end position="1189"/>
    </location>
</feature>
<dbReference type="Pfam" id="PF00534">
    <property type="entry name" value="Glycos_transf_1"/>
    <property type="match status" value="3"/>
</dbReference>
<evidence type="ECO:0000259" key="3">
    <source>
        <dbReference type="Pfam" id="PF13439"/>
    </source>
</evidence>
<dbReference type="GO" id="GO:0009103">
    <property type="term" value="P:lipopolysaccharide biosynthetic process"/>
    <property type="evidence" value="ECO:0007669"/>
    <property type="project" value="TreeGrafter"/>
</dbReference>
<protein>
    <submittedName>
        <fullName evidence="4">Glycosyltransferase involved in cell wall bisynthesis</fullName>
    </submittedName>
</protein>
<dbReference type="EMBL" id="CAADFZ010000081">
    <property type="protein sequence ID" value="VFK66165.1"/>
    <property type="molecule type" value="Genomic_DNA"/>
</dbReference>
<feature type="domain" description="Glycosyl transferase family 1" evidence="2">
    <location>
        <begin position="220"/>
        <end position="382"/>
    </location>
</feature>